<protein>
    <submittedName>
        <fullName evidence="1">Uncharacterized protein</fullName>
    </submittedName>
</protein>
<name>A0A1A6HTY3_NEOLE</name>
<gene>
    <name evidence="1" type="ORF">A6R68_20593</name>
</gene>
<sequence length="108" mass="11759">MNLCFRSSLAVGRCQEDRVSAEFHPHNRHKAGQVNDLDGHHLLGVVVDALVHLPKRALANAVKLVPAHKQRTDALPVCTPSSQRMQGKGRGGLHCPQELIPSLCNCQA</sequence>
<evidence type="ECO:0000313" key="1">
    <source>
        <dbReference type="EMBL" id="OBS81192.1"/>
    </source>
</evidence>
<accession>A0A1A6HTY3</accession>
<proteinExistence type="predicted"/>
<dbReference type="Proteomes" id="UP000092124">
    <property type="component" value="Unassembled WGS sequence"/>
</dbReference>
<organism evidence="1 2">
    <name type="scientific">Neotoma lepida</name>
    <name type="common">Desert woodrat</name>
    <dbReference type="NCBI Taxonomy" id="56216"/>
    <lineage>
        <taxon>Eukaryota</taxon>
        <taxon>Metazoa</taxon>
        <taxon>Chordata</taxon>
        <taxon>Craniata</taxon>
        <taxon>Vertebrata</taxon>
        <taxon>Euteleostomi</taxon>
        <taxon>Mammalia</taxon>
        <taxon>Eutheria</taxon>
        <taxon>Euarchontoglires</taxon>
        <taxon>Glires</taxon>
        <taxon>Rodentia</taxon>
        <taxon>Myomorpha</taxon>
        <taxon>Muroidea</taxon>
        <taxon>Cricetidae</taxon>
        <taxon>Neotominae</taxon>
        <taxon>Neotoma</taxon>
    </lineage>
</organism>
<keyword evidence="2" id="KW-1185">Reference proteome</keyword>
<dbReference type="AlphaFoldDB" id="A0A1A6HTY3"/>
<comment type="caution">
    <text evidence="1">The sequence shown here is derived from an EMBL/GenBank/DDBJ whole genome shotgun (WGS) entry which is preliminary data.</text>
</comment>
<dbReference type="EMBL" id="LZPO01017287">
    <property type="protein sequence ID" value="OBS81192.1"/>
    <property type="molecule type" value="Genomic_DNA"/>
</dbReference>
<reference evidence="1 2" key="1">
    <citation type="submission" date="2016-06" db="EMBL/GenBank/DDBJ databases">
        <title>The Draft Genome Sequence and Annotation of the Desert Woodrat Neotoma lepida.</title>
        <authorList>
            <person name="Campbell M."/>
            <person name="Oakeson K.F."/>
            <person name="Yandell M."/>
            <person name="Halpert J.R."/>
            <person name="Dearing D."/>
        </authorList>
    </citation>
    <scope>NUCLEOTIDE SEQUENCE [LARGE SCALE GENOMIC DNA]</scope>
    <source>
        <strain evidence="1">417</strain>
        <tissue evidence="1">Liver</tissue>
    </source>
</reference>
<evidence type="ECO:0000313" key="2">
    <source>
        <dbReference type="Proteomes" id="UP000092124"/>
    </source>
</evidence>